<evidence type="ECO:0000313" key="2">
    <source>
        <dbReference type="Proteomes" id="UP001469553"/>
    </source>
</evidence>
<protein>
    <recommendedName>
        <fullName evidence="3">Secreted protein</fullName>
    </recommendedName>
</protein>
<dbReference type="EMBL" id="JAHRIP010020230">
    <property type="protein sequence ID" value="MEQ2287980.1"/>
    <property type="molecule type" value="Genomic_DNA"/>
</dbReference>
<reference evidence="1 2" key="1">
    <citation type="submission" date="2021-06" db="EMBL/GenBank/DDBJ databases">
        <authorList>
            <person name="Palmer J.M."/>
        </authorList>
    </citation>
    <scope>NUCLEOTIDE SEQUENCE [LARGE SCALE GENOMIC DNA]</scope>
    <source>
        <strain evidence="1 2">AS_MEX2019</strain>
        <tissue evidence="1">Muscle</tissue>
    </source>
</reference>
<gene>
    <name evidence="1" type="ORF">AMECASPLE_018315</name>
</gene>
<comment type="caution">
    <text evidence="1">The sequence shown here is derived from an EMBL/GenBank/DDBJ whole genome shotgun (WGS) entry which is preliminary data.</text>
</comment>
<evidence type="ECO:0008006" key="3">
    <source>
        <dbReference type="Google" id="ProtNLM"/>
    </source>
</evidence>
<dbReference type="Proteomes" id="UP001469553">
    <property type="component" value="Unassembled WGS sequence"/>
</dbReference>
<sequence length="85" mass="9392">MTSDRLLCWTSSVFNLPSFFVSLLVSSGINPVPSLVLLVPQLNASTWMPSVPGCCSNLTVRVCDVFWPRPSCQVRLLPPARRGSW</sequence>
<accession>A0ABV0Y2H4</accession>
<keyword evidence="2" id="KW-1185">Reference proteome</keyword>
<proteinExistence type="predicted"/>
<name>A0ABV0Y2H4_9TELE</name>
<evidence type="ECO:0000313" key="1">
    <source>
        <dbReference type="EMBL" id="MEQ2287980.1"/>
    </source>
</evidence>
<organism evidence="1 2">
    <name type="scientific">Ameca splendens</name>
    <dbReference type="NCBI Taxonomy" id="208324"/>
    <lineage>
        <taxon>Eukaryota</taxon>
        <taxon>Metazoa</taxon>
        <taxon>Chordata</taxon>
        <taxon>Craniata</taxon>
        <taxon>Vertebrata</taxon>
        <taxon>Euteleostomi</taxon>
        <taxon>Actinopterygii</taxon>
        <taxon>Neopterygii</taxon>
        <taxon>Teleostei</taxon>
        <taxon>Neoteleostei</taxon>
        <taxon>Acanthomorphata</taxon>
        <taxon>Ovalentaria</taxon>
        <taxon>Atherinomorphae</taxon>
        <taxon>Cyprinodontiformes</taxon>
        <taxon>Goodeidae</taxon>
        <taxon>Ameca</taxon>
    </lineage>
</organism>